<sequence length="144" mass="15051">MTNANVLKPRLKGAASLIGHGLAMPLVGISRLGLLVCGLALVDIALLALFVTSLLGVFALPLVGLLSRPRRGRMGRTMARQLRTAAATLTAALLVGGLFLTNALAGALYPSGRGSLAARRSGMCLVLAAFYIWLTLVHHPRARS</sequence>
<accession>A0A3N1PMU2</accession>
<organism evidence="2 3">
    <name type="scientific">Gallaecimonas pentaromativorans</name>
    <dbReference type="NCBI Taxonomy" id="584787"/>
    <lineage>
        <taxon>Bacteria</taxon>
        <taxon>Pseudomonadati</taxon>
        <taxon>Pseudomonadota</taxon>
        <taxon>Gammaproteobacteria</taxon>
        <taxon>Enterobacterales</taxon>
        <taxon>Gallaecimonadaceae</taxon>
        <taxon>Gallaecimonas</taxon>
    </lineage>
</organism>
<dbReference type="EMBL" id="RJUL01000005">
    <property type="protein sequence ID" value="ROQ25836.1"/>
    <property type="molecule type" value="Genomic_DNA"/>
</dbReference>
<keyword evidence="3" id="KW-1185">Reference proteome</keyword>
<evidence type="ECO:0000313" key="3">
    <source>
        <dbReference type="Proteomes" id="UP000268033"/>
    </source>
</evidence>
<dbReference type="Proteomes" id="UP000268033">
    <property type="component" value="Unassembled WGS sequence"/>
</dbReference>
<protein>
    <submittedName>
        <fullName evidence="2">Uncharacterized protein</fullName>
    </submittedName>
</protein>
<keyword evidence="1" id="KW-0472">Membrane</keyword>
<dbReference type="AlphaFoldDB" id="A0A3N1PMU2"/>
<feature type="transmembrane region" description="Helical" evidence="1">
    <location>
        <begin position="47"/>
        <end position="66"/>
    </location>
</feature>
<gene>
    <name evidence="2" type="ORF">EDC28_105146</name>
</gene>
<dbReference type="STRING" id="584787.GCA_001247655_02894"/>
<reference evidence="2 3" key="1">
    <citation type="submission" date="2018-11" db="EMBL/GenBank/DDBJ databases">
        <title>Genomic Encyclopedia of Type Strains, Phase IV (KMG-IV): sequencing the most valuable type-strain genomes for metagenomic binning, comparative biology and taxonomic classification.</title>
        <authorList>
            <person name="Goeker M."/>
        </authorList>
    </citation>
    <scope>NUCLEOTIDE SEQUENCE [LARGE SCALE GENOMIC DNA]</scope>
    <source>
        <strain evidence="2 3">DSM 21945</strain>
    </source>
</reference>
<proteinExistence type="predicted"/>
<keyword evidence="1" id="KW-1133">Transmembrane helix</keyword>
<name>A0A3N1PMU2_9GAMM</name>
<feature type="transmembrane region" description="Helical" evidence="1">
    <location>
        <begin position="21"/>
        <end position="41"/>
    </location>
</feature>
<dbReference type="RefSeq" id="WP_123421583.1">
    <property type="nucleotide sequence ID" value="NZ_RJUL01000005.1"/>
</dbReference>
<keyword evidence="1" id="KW-0812">Transmembrane</keyword>
<evidence type="ECO:0000256" key="1">
    <source>
        <dbReference type="SAM" id="Phobius"/>
    </source>
</evidence>
<feature type="transmembrane region" description="Helical" evidence="1">
    <location>
        <begin position="86"/>
        <end position="105"/>
    </location>
</feature>
<feature type="transmembrane region" description="Helical" evidence="1">
    <location>
        <begin position="117"/>
        <end position="137"/>
    </location>
</feature>
<comment type="caution">
    <text evidence="2">The sequence shown here is derived from an EMBL/GenBank/DDBJ whole genome shotgun (WGS) entry which is preliminary data.</text>
</comment>
<evidence type="ECO:0000313" key="2">
    <source>
        <dbReference type="EMBL" id="ROQ25836.1"/>
    </source>
</evidence>